<evidence type="ECO:0000256" key="1">
    <source>
        <dbReference type="SAM" id="MobiDB-lite"/>
    </source>
</evidence>
<keyword evidence="3" id="KW-1185">Reference proteome</keyword>
<organism evidence="2 3">
    <name type="scientific">Streptomyces lateritius</name>
    <dbReference type="NCBI Taxonomy" id="67313"/>
    <lineage>
        <taxon>Bacteria</taxon>
        <taxon>Bacillati</taxon>
        <taxon>Actinomycetota</taxon>
        <taxon>Actinomycetes</taxon>
        <taxon>Kitasatosporales</taxon>
        <taxon>Streptomycetaceae</taxon>
        <taxon>Streptomyces</taxon>
    </lineage>
</organism>
<dbReference type="RefSeq" id="WP_391936526.1">
    <property type="nucleotide sequence ID" value="NZ_JBIBSM010000016.1"/>
</dbReference>
<feature type="region of interest" description="Disordered" evidence="1">
    <location>
        <begin position="1"/>
        <end position="23"/>
    </location>
</feature>
<feature type="region of interest" description="Disordered" evidence="1">
    <location>
        <begin position="44"/>
        <end position="86"/>
    </location>
</feature>
<dbReference type="Proteomes" id="UP001603013">
    <property type="component" value="Unassembled WGS sequence"/>
</dbReference>
<proteinExistence type="predicted"/>
<accession>A0ABW6YII8</accession>
<sequence>METAEPVTGDHPTEPGLPLLTAAGARGAGGHVRLLETLDLTPRGPAADQLARGPGPAYPLGVADERRAAASTPAPPARGGRRAGRV</sequence>
<reference evidence="2 3" key="1">
    <citation type="submission" date="2024-10" db="EMBL/GenBank/DDBJ databases">
        <title>The Natural Products Discovery Center: Release of the First 8490 Sequenced Strains for Exploring Actinobacteria Biosynthetic Diversity.</title>
        <authorList>
            <person name="Kalkreuter E."/>
            <person name="Kautsar S.A."/>
            <person name="Yang D."/>
            <person name="Bader C.D."/>
            <person name="Teijaro C.N."/>
            <person name="Fluegel L."/>
            <person name="Davis C.M."/>
            <person name="Simpson J.R."/>
            <person name="Lauterbach L."/>
            <person name="Steele A.D."/>
            <person name="Gui C."/>
            <person name="Meng S."/>
            <person name="Li G."/>
            <person name="Viehrig K."/>
            <person name="Ye F."/>
            <person name="Su P."/>
            <person name="Kiefer A.F."/>
            <person name="Nichols A."/>
            <person name="Cepeda A.J."/>
            <person name="Yan W."/>
            <person name="Fan B."/>
            <person name="Jiang Y."/>
            <person name="Adhikari A."/>
            <person name="Zheng C.-J."/>
            <person name="Schuster L."/>
            <person name="Cowan T.M."/>
            <person name="Smanski M.J."/>
            <person name="Chevrette M.G."/>
            <person name="De Carvalho L.P.S."/>
            <person name="Shen B."/>
        </authorList>
    </citation>
    <scope>NUCLEOTIDE SEQUENCE [LARGE SCALE GENOMIC DNA]</scope>
    <source>
        <strain evidence="2 3">NPDC015755</strain>
    </source>
</reference>
<gene>
    <name evidence="2" type="ORF">ACF05T_26265</name>
</gene>
<name>A0ABW6YII8_9ACTN</name>
<protein>
    <submittedName>
        <fullName evidence="2">Uncharacterized protein</fullName>
    </submittedName>
</protein>
<dbReference type="EMBL" id="JBIBSM010000016">
    <property type="protein sequence ID" value="MFF8279585.1"/>
    <property type="molecule type" value="Genomic_DNA"/>
</dbReference>
<comment type="caution">
    <text evidence="2">The sequence shown here is derived from an EMBL/GenBank/DDBJ whole genome shotgun (WGS) entry which is preliminary data.</text>
</comment>
<evidence type="ECO:0000313" key="2">
    <source>
        <dbReference type="EMBL" id="MFF8279585.1"/>
    </source>
</evidence>
<evidence type="ECO:0000313" key="3">
    <source>
        <dbReference type="Proteomes" id="UP001603013"/>
    </source>
</evidence>